<dbReference type="AlphaFoldDB" id="A0A1F5ELH8"/>
<organism evidence="1 2">
    <name type="scientific">Candidatus Campbellbacteria bacterium RIFCSPHIGHO2_01_FULL_34_10</name>
    <dbReference type="NCBI Taxonomy" id="1797577"/>
    <lineage>
        <taxon>Bacteria</taxon>
        <taxon>Candidatus Campbelliibacteriota</taxon>
    </lineage>
</organism>
<proteinExistence type="predicted"/>
<dbReference type="EMBL" id="MEZZ01000041">
    <property type="protein sequence ID" value="OGD68074.1"/>
    <property type="molecule type" value="Genomic_DNA"/>
</dbReference>
<accession>A0A1F5ELH8</accession>
<comment type="caution">
    <text evidence="1">The sequence shown here is derived from an EMBL/GenBank/DDBJ whole genome shotgun (WGS) entry which is preliminary data.</text>
</comment>
<reference evidence="1 2" key="1">
    <citation type="journal article" date="2016" name="Nat. Commun.">
        <title>Thousands of microbial genomes shed light on interconnected biogeochemical processes in an aquifer system.</title>
        <authorList>
            <person name="Anantharaman K."/>
            <person name="Brown C.T."/>
            <person name="Hug L.A."/>
            <person name="Sharon I."/>
            <person name="Castelle C.J."/>
            <person name="Probst A.J."/>
            <person name="Thomas B.C."/>
            <person name="Singh A."/>
            <person name="Wilkins M.J."/>
            <person name="Karaoz U."/>
            <person name="Brodie E.L."/>
            <person name="Williams K.H."/>
            <person name="Hubbard S.S."/>
            <person name="Banfield J.F."/>
        </authorList>
    </citation>
    <scope>NUCLEOTIDE SEQUENCE [LARGE SCALE GENOMIC DNA]</scope>
</reference>
<protein>
    <submittedName>
        <fullName evidence="1">Uncharacterized protein</fullName>
    </submittedName>
</protein>
<sequence>MANGTSVVGANTVVVERPEHSGKIHERVYLGNCRWKVSDEFWGWWDCVSEITKYRQQTGTCFTKELTTQISQILMTNKSNITLYSCLDTPMDKYHGVDCFIIWWGSLRQESGRIVTLDITLKEEKPSHKADILVTPSKLCNFRELVQEIIGHLTKTSPRIFYNNPTKQV</sequence>
<name>A0A1F5ELH8_9BACT</name>
<evidence type="ECO:0000313" key="2">
    <source>
        <dbReference type="Proteomes" id="UP000186670"/>
    </source>
</evidence>
<dbReference type="Proteomes" id="UP000186670">
    <property type="component" value="Unassembled WGS sequence"/>
</dbReference>
<evidence type="ECO:0000313" key="1">
    <source>
        <dbReference type="EMBL" id="OGD68074.1"/>
    </source>
</evidence>
<gene>
    <name evidence="1" type="ORF">A2811_02390</name>
</gene>